<reference evidence="1" key="1">
    <citation type="submission" date="2022-11" db="EMBL/GenBank/DDBJ databases">
        <title>Chromosome-level genome of Pogonophryne albipinna.</title>
        <authorList>
            <person name="Jo E."/>
        </authorList>
    </citation>
    <scope>NUCLEOTIDE SEQUENCE</scope>
    <source>
        <strain evidence="1">SGF0006</strain>
        <tissue evidence="1">Muscle</tissue>
    </source>
</reference>
<dbReference type="AlphaFoldDB" id="A0AAD6BEA5"/>
<comment type="caution">
    <text evidence="1">The sequence shown here is derived from an EMBL/GenBank/DDBJ whole genome shotgun (WGS) entry which is preliminary data.</text>
</comment>
<accession>A0AAD6BEA5</accession>
<evidence type="ECO:0000313" key="1">
    <source>
        <dbReference type="EMBL" id="KAJ4941955.1"/>
    </source>
</evidence>
<organism evidence="1 2">
    <name type="scientific">Pogonophryne albipinna</name>
    <dbReference type="NCBI Taxonomy" id="1090488"/>
    <lineage>
        <taxon>Eukaryota</taxon>
        <taxon>Metazoa</taxon>
        <taxon>Chordata</taxon>
        <taxon>Craniata</taxon>
        <taxon>Vertebrata</taxon>
        <taxon>Euteleostomi</taxon>
        <taxon>Actinopterygii</taxon>
        <taxon>Neopterygii</taxon>
        <taxon>Teleostei</taxon>
        <taxon>Neoteleostei</taxon>
        <taxon>Acanthomorphata</taxon>
        <taxon>Eupercaria</taxon>
        <taxon>Perciformes</taxon>
        <taxon>Notothenioidei</taxon>
        <taxon>Pogonophryne</taxon>
    </lineage>
</organism>
<protein>
    <submittedName>
        <fullName evidence="1">Uncharacterized protein</fullName>
    </submittedName>
</protein>
<keyword evidence="2" id="KW-1185">Reference proteome</keyword>
<feature type="non-terminal residue" evidence="1">
    <location>
        <position position="60"/>
    </location>
</feature>
<gene>
    <name evidence="1" type="ORF">JOQ06_011826</name>
</gene>
<evidence type="ECO:0000313" key="2">
    <source>
        <dbReference type="Proteomes" id="UP001219934"/>
    </source>
</evidence>
<sequence length="60" mass="7152">GVQWRWLRERQEERKGEQLKTREGCCVVLPEEEDWMTQTTGLCNQEQPAANLCFERARDI</sequence>
<dbReference type="Proteomes" id="UP001219934">
    <property type="component" value="Unassembled WGS sequence"/>
</dbReference>
<name>A0AAD6BEA5_9TELE</name>
<dbReference type="EMBL" id="JAPTMU010000006">
    <property type="protein sequence ID" value="KAJ4941955.1"/>
    <property type="molecule type" value="Genomic_DNA"/>
</dbReference>
<proteinExistence type="predicted"/>
<feature type="non-terminal residue" evidence="1">
    <location>
        <position position="1"/>
    </location>
</feature>